<evidence type="ECO:0000313" key="2">
    <source>
        <dbReference type="Proteomes" id="UP000050816"/>
    </source>
</evidence>
<sequence>MPKAKRSVEEIKQDLKQEIIRLGIQDNPSRTVYQKEYQRGVAPSPNGALKVTGMKWQELMHELGFDYDGKKNISNNAKRESAKLSMRREKGLRLTNPDNLRYVVDEALKLINEKKINDAVTFEKMVNLNLDTTYQTLSKHGYSFEKFKELYAQKYGYKIRSGKWGDKSNIELFNMAAKYMKKNNLTNLRQYDTSIDRDAMPSSRVLTRRLGLTYPELSQQLKSVLS</sequence>
<proteinExistence type="predicted"/>
<evidence type="ECO:0000313" key="1">
    <source>
        <dbReference type="EMBL" id="KRL91653.1"/>
    </source>
</evidence>
<dbReference type="EMBL" id="AZFK01000018">
    <property type="protein sequence ID" value="KRL91653.1"/>
    <property type="molecule type" value="Genomic_DNA"/>
</dbReference>
<organism evidence="1 2">
    <name type="scientific">Limosilactobacillus ingluviei DSM 15946</name>
    <dbReference type="NCBI Taxonomy" id="1423760"/>
    <lineage>
        <taxon>Bacteria</taxon>
        <taxon>Bacillati</taxon>
        <taxon>Bacillota</taxon>
        <taxon>Bacilli</taxon>
        <taxon>Lactobacillales</taxon>
        <taxon>Lactobacillaceae</taxon>
        <taxon>Limosilactobacillus</taxon>
    </lineage>
</organism>
<dbReference type="AlphaFoldDB" id="A0A0R1UL09"/>
<accession>A0A0R1UL09</accession>
<dbReference type="RefSeq" id="WP_056954045.1">
    <property type="nucleotide sequence ID" value="NZ_AZFK01000018.1"/>
</dbReference>
<reference evidence="1 2" key="1">
    <citation type="journal article" date="2015" name="Genome Announc.">
        <title>Expanding the biotechnology potential of lactobacilli through comparative genomics of 213 strains and associated genera.</title>
        <authorList>
            <person name="Sun Z."/>
            <person name="Harris H.M."/>
            <person name="McCann A."/>
            <person name="Guo C."/>
            <person name="Argimon S."/>
            <person name="Zhang W."/>
            <person name="Yang X."/>
            <person name="Jeffery I.B."/>
            <person name="Cooney J.C."/>
            <person name="Kagawa T.F."/>
            <person name="Liu W."/>
            <person name="Song Y."/>
            <person name="Salvetti E."/>
            <person name="Wrobel A."/>
            <person name="Rasinkangas P."/>
            <person name="Parkhill J."/>
            <person name="Rea M.C."/>
            <person name="O'Sullivan O."/>
            <person name="Ritari J."/>
            <person name="Douillard F.P."/>
            <person name="Paul Ross R."/>
            <person name="Yang R."/>
            <person name="Briner A.E."/>
            <person name="Felis G.E."/>
            <person name="de Vos W.M."/>
            <person name="Barrangou R."/>
            <person name="Klaenhammer T.R."/>
            <person name="Caufield P.W."/>
            <person name="Cui Y."/>
            <person name="Zhang H."/>
            <person name="O'Toole P.W."/>
        </authorList>
    </citation>
    <scope>NUCLEOTIDE SEQUENCE [LARGE SCALE GENOMIC DNA]</scope>
    <source>
        <strain evidence="1 2">DSM 15946</strain>
    </source>
</reference>
<dbReference type="Proteomes" id="UP000050816">
    <property type="component" value="Unassembled WGS sequence"/>
</dbReference>
<gene>
    <name evidence="1" type="ORF">FC43_GL001071</name>
</gene>
<comment type="caution">
    <text evidence="1">The sequence shown here is derived from an EMBL/GenBank/DDBJ whole genome shotgun (WGS) entry which is preliminary data.</text>
</comment>
<protein>
    <submittedName>
        <fullName evidence="1">Uncharacterized protein</fullName>
    </submittedName>
</protein>
<name>A0A0R1UL09_9LACO</name>
<dbReference type="PATRIC" id="fig|1423760.3.peg.1129"/>